<keyword evidence="7" id="KW-0407">Ion channel</keyword>
<keyword evidence="5" id="KW-0325">Glycoprotein</keyword>
<reference evidence="8" key="1">
    <citation type="submission" date="2021-09" db="EMBL/GenBank/DDBJ databases">
        <title>The genome of Mauremys mutica provides insights into the evolution of semi-aquatic lifestyle.</title>
        <authorList>
            <person name="Gong S."/>
            <person name="Gao Y."/>
        </authorList>
    </citation>
    <scope>NUCLEOTIDE SEQUENCE</scope>
    <source>
        <strain evidence="8">MM-2020</strain>
        <tissue evidence="8">Muscle</tissue>
    </source>
</reference>
<sequence length="130" mass="15345">MADFSLLCSNHFRQFTRESLAAIEKRIAANKKYKDQQPKEKPRPQLDLQVFQNLPTLYGNPPQELVGKPLEDLDPYYNDHKTFMVLNKRKTIFRFTATRALCILSPFNPIRRTAIKISVHSYPFSWFHLF</sequence>
<dbReference type="GO" id="GO:0019228">
    <property type="term" value="P:neuronal action potential"/>
    <property type="evidence" value="ECO:0007669"/>
    <property type="project" value="TreeGrafter"/>
</dbReference>
<comment type="caution">
    <text evidence="8">The sequence shown here is derived from an EMBL/GenBank/DDBJ whole genome shotgun (WGS) entry which is preliminary data.</text>
</comment>
<name>A0A9D4B087_9SAUR</name>
<evidence type="ECO:0000256" key="2">
    <source>
        <dbReference type="ARBA" id="ARBA00022882"/>
    </source>
</evidence>
<evidence type="ECO:0000256" key="6">
    <source>
        <dbReference type="ARBA" id="ARBA00023201"/>
    </source>
</evidence>
<evidence type="ECO:0000256" key="7">
    <source>
        <dbReference type="ARBA" id="ARBA00023303"/>
    </source>
</evidence>
<keyword evidence="2" id="KW-0851">Voltage-gated channel</keyword>
<dbReference type="PANTHER" id="PTHR10037:SF208">
    <property type="entry name" value="SODIUM CHANNEL PROTEIN TYPE 10 SUBUNIT ALPHA"/>
    <property type="match status" value="1"/>
</dbReference>
<dbReference type="AlphaFoldDB" id="A0A9D4B087"/>
<dbReference type="PANTHER" id="PTHR10037">
    <property type="entry name" value="VOLTAGE-GATED CATION CHANNEL CALCIUM AND SODIUM"/>
    <property type="match status" value="1"/>
</dbReference>
<evidence type="ECO:0000313" key="9">
    <source>
        <dbReference type="Proteomes" id="UP000827986"/>
    </source>
</evidence>
<protein>
    <submittedName>
        <fullName evidence="8">Uncharacterized protein</fullName>
    </submittedName>
</protein>
<gene>
    <name evidence="8" type="ORF">KIL84_010640</name>
</gene>
<evidence type="ECO:0000256" key="3">
    <source>
        <dbReference type="ARBA" id="ARBA00023053"/>
    </source>
</evidence>
<keyword evidence="6" id="KW-0739">Sodium transport</keyword>
<dbReference type="GO" id="GO:0086010">
    <property type="term" value="P:membrane depolarization during action potential"/>
    <property type="evidence" value="ECO:0007669"/>
    <property type="project" value="TreeGrafter"/>
</dbReference>
<dbReference type="GO" id="GO:0001518">
    <property type="term" value="C:voltage-gated sodium channel complex"/>
    <property type="evidence" value="ECO:0007669"/>
    <property type="project" value="TreeGrafter"/>
</dbReference>
<evidence type="ECO:0000313" key="8">
    <source>
        <dbReference type="EMBL" id="KAH1176938.1"/>
    </source>
</evidence>
<keyword evidence="9" id="KW-1185">Reference proteome</keyword>
<dbReference type="InterPro" id="IPR043203">
    <property type="entry name" value="VGCC_Ca_Na"/>
</dbReference>
<dbReference type="EMBL" id="JAHDVG010000474">
    <property type="protein sequence ID" value="KAH1176938.1"/>
    <property type="molecule type" value="Genomic_DNA"/>
</dbReference>
<accession>A0A9D4B087</accession>
<evidence type="ECO:0000256" key="1">
    <source>
        <dbReference type="ARBA" id="ARBA00022448"/>
    </source>
</evidence>
<dbReference type="Proteomes" id="UP000827986">
    <property type="component" value="Unassembled WGS sequence"/>
</dbReference>
<keyword evidence="3" id="KW-0915">Sodium</keyword>
<organism evidence="8 9">
    <name type="scientific">Mauremys mutica</name>
    <name type="common">yellowpond turtle</name>
    <dbReference type="NCBI Taxonomy" id="74926"/>
    <lineage>
        <taxon>Eukaryota</taxon>
        <taxon>Metazoa</taxon>
        <taxon>Chordata</taxon>
        <taxon>Craniata</taxon>
        <taxon>Vertebrata</taxon>
        <taxon>Euteleostomi</taxon>
        <taxon>Archelosauria</taxon>
        <taxon>Testudinata</taxon>
        <taxon>Testudines</taxon>
        <taxon>Cryptodira</taxon>
        <taxon>Durocryptodira</taxon>
        <taxon>Testudinoidea</taxon>
        <taxon>Geoemydidae</taxon>
        <taxon>Geoemydinae</taxon>
        <taxon>Mauremys</taxon>
    </lineage>
</organism>
<proteinExistence type="predicted"/>
<keyword evidence="4" id="KW-0406">Ion transport</keyword>
<keyword evidence="1" id="KW-0813">Transport</keyword>
<dbReference type="GO" id="GO:0005248">
    <property type="term" value="F:voltage-gated sodium channel activity"/>
    <property type="evidence" value="ECO:0007669"/>
    <property type="project" value="TreeGrafter"/>
</dbReference>
<evidence type="ECO:0000256" key="5">
    <source>
        <dbReference type="ARBA" id="ARBA00023180"/>
    </source>
</evidence>
<evidence type="ECO:0000256" key="4">
    <source>
        <dbReference type="ARBA" id="ARBA00023065"/>
    </source>
</evidence>